<evidence type="ECO:0000313" key="2">
    <source>
        <dbReference type="Proteomes" id="UP001177021"/>
    </source>
</evidence>
<dbReference type="EMBL" id="CASHSV030000002">
    <property type="protein sequence ID" value="CAJ2635929.1"/>
    <property type="molecule type" value="Genomic_DNA"/>
</dbReference>
<keyword evidence="2" id="KW-1185">Reference proteome</keyword>
<proteinExistence type="predicted"/>
<evidence type="ECO:0000313" key="1">
    <source>
        <dbReference type="EMBL" id="CAJ2635929.1"/>
    </source>
</evidence>
<organism evidence="1 2">
    <name type="scientific">Trifolium pratense</name>
    <name type="common">Red clover</name>
    <dbReference type="NCBI Taxonomy" id="57577"/>
    <lineage>
        <taxon>Eukaryota</taxon>
        <taxon>Viridiplantae</taxon>
        <taxon>Streptophyta</taxon>
        <taxon>Embryophyta</taxon>
        <taxon>Tracheophyta</taxon>
        <taxon>Spermatophyta</taxon>
        <taxon>Magnoliopsida</taxon>
        <taxon>eudicotyledons</taxon>
        <taxon>Gunneridae</taxon>
        <taxon>Pentapetalae</taxon>
        <taxon>rosids</taxon>
        <taxon>fabids</taxon>
        <taxon>Fabales</taxon>
        <taxon>Fabaceae</taxon>
        <taxon>Papilionoideae</taxon>
        <taxon>50 kb inversion clade</taxon>
        <taxon>NPAAA clade</taxon>
        <taxon>Hologalegina</taxon>
        <taxon>IRL clade</taxon>
        <taxon>Trifolieae</taxon>
        <taxon>Trifolium</taxon>
    </lineage>
</organism>
<dbReference type="Proteomes" id="UP001177021">
    <property type="component" value="Unassembled WGS sequence"/>
</dbReference>
<gene>
    <name evidence="1" type="ORF">MILVUS5_LOCUS6519</name>
</gene>
<comment type="caution">
    <text evidence="1">The sequence shown here is derived from an EMBL/GenBank/DDBJ whole genome shotgun (WGS) entry which is preliminary data.</text>
</comment>
<reference evidence="1" key="1">
    <citation type="submission" date="2023-10" db="EMBL/GenBank/DDBJ databases">
        <authorList>
            <person name="Rodriguez Cubillos JULIANA M."/>
            <person name="De Vega J."/>
        </authorList>
    </citation>
    <scope>NUCLEOTIDE SEQUENCE</scope>
</reference>
<name>A0ACB0IUE1_TRIPR</name>
<protein>
    <submittedName>
        <fullName evidence="1">Uncharacterized protein</fullName>
    </submittedName>
</protein>
<sequence length="177" mass="19932">MDSQITPKLVSWHPSKENCFVLNVDGSCLGVSGRAGTGGLIRRGDGSWVTGFSCYLGISNNTYTELMAIYQGLKLAMNYGCTYICCYSDSKTAIDLISKPMNRFHLYAPVIANIKEWLNLDWEVNLSHTLRKGNACADFLAKFGSSNDMKLKIWNTPPKEMDYLLRSDSEITQYHRH</sequence>
<accession>A0ACB0IUE1</accession>